<evidence type="ECO:0000313" key="3">
    <source>
        <dbReference type="Proteomes" id="UP001271780"/>
    </source>
</evidence>
<dbReference type="RefSeq" id="WP_320314952.1">
    <property type="nucleotide sequence ID" value="NZ_JAVIIX010000001.1"/>
</dbReference>
<evidence type="ECO:0000313" key="2">
    <source>
        <dbReference type="EMBL" id="MDX8470617.1"/>
    </source>
</evidence>
<dbReference type="InterPro" id="IPR007404">
    <property type="entry name" value="YdjM-like"/>
</dbReference>
<feature type="transmembrane region" description="Helical" evidence="1">
    <location>
        <begin position="56"/>
        <end position="75"/>
    </location>
</feature>
<keyword evidence="1" id="KW-0812">Transmembrane</keyword>
<evidence type="ECO:0000256" key="1">
    <source>
        <dbReference type="SAM" id="Phobius"/>
    </source>
</evidence>
<name>A0ABU4XAH2_9HYPH</name>
<dbReference type="Proteomes" id="UP001271780">
    <property type="component" value="Unassembled WGS sequence"/>
</dbReference>
<dbReference type="GO" id="GO:0016787">
    <property type="term" value="F:hydrolase activity"/>
    <property type="evidence" value="ECO:0007669"/>
    <property type="project" value="UniProtKB-KW"/>
</dbReference>
<gene>
    <name evidence="2" type="ORF">RFM27_00815</name>
</gene>
<organism evidence="2 3">
    <name type="scientific">Mesorhizobium dulcispinae</name>
    <dbReference type="NCBI Taxonomy" id="3072316"/>
    <lineage>
        <taxon>Bacteria</taxon>
        <taxon>Pseudomonadati</taxon>
        <taxon>Pseudomonadota</taxon>
        <taxon>Alphaproteobacteria</taxon>
        <taxon>Hyphomicrobiales</taxon>
        <taxon>Phyllobacteriaceae</taxon>
        <taxon>Mesorhizobium</taxon>
    </lineage>
</organism>
<accession>A0ABU4XAH2</accession>
<feature type="transmembrane region" description="Helical" evidence="1">
    <location>
        <begin position="87"/>
        <end position="110"/>
    </location>
</feature>
<keyword evidence="2" id="KW-0378">Hydrolase</keyword>
<keyword evidence="1" id="KW-0472">Membrane</keyword>
<dbReference type="EMBL" id="JAVIIZ010000001">
    <property type="protein sequence ID" value="MDX8470617.1"/>
    <property type="molecule type" value="Genomic_DNA"/>
</dbReference>
<protein>
    <submittedName>
        <fullName evidence="2">Metal-dependent hydrolase</fullName>
    </submittedName>
</protein>
<comment type="caution">
    <text evidence="2">The sequence shown here is derived from an EMBL/GenBank/DDBJ whole genome shotgun (WGS) entry which is preliminary data.</text>
</comment>
<proteinExistence type="predicted"/>
<reference evidence="2 3" key="1">
    <citation type="submission" date="2023-08" db="EMBL/GenBank/DDBJ databases">
        <title>Implementing the SeqCode for naming new Mesorhizobium species isolated from Vachellia karroo root nodules.</title>
        <authorList>
            <person name="Van Lill M."/>
        </authorList>
    </citation>
    <scope>NUCLEOTIDE SEQUENCE [LARGE SCALE GENOMIC DNA]</scope>
    <source>
        <strain evidence="2 3">VK23A</strain>
    </source>
</reference>
<dbReference type="Pfam" id="PF04307">
    <property type="entry name" value="YdjM"/>
    <property type="match status" value="1"/>
</dbReference>
<keyword evidence="1" id="KW-1133">Transmembrane helix</keyword>
<keyword evidence="3" id="KW-1185">Reference proteome</keyword>
<sequence>MLIAHLPSGYILGRLARKRWREAPGIVAAAMLGSVIPDIDMLYFRLIGGGRTHHHAYITHWPLFWAAIGALSLSVGRLRYSPHLPSIATFFAGTMLHVALDTVASPIMWLAPFSHHPLELVPVPAGYGNWVLSFVLHWTFGLELVICTWALWLGWQRLPLPVDTPQKGT</sequence>
<feature type="transmembrane region" description="Helical" evidence="1">
    <location>
        <begin position="130"/>
        <end position="152"/>
    </location>
</feature>
<feature type="transmembrane region" description="Helical" evidence="1">
    <location>
        <begin position="23"/>
        <end position="44"/>
    </location>
</feature>